<feature type="transmembrane region" description="Helical" evidence="1">
    <location>
        <begin position="6"/>
        <end position="23"/>
    </location>
</feature>
<gene>
    <name evidence="2" type="ORF">M9Y10_044739</name>
</gene>
<keyword evidence="3" id="KW-1185">Reference proteome</keyword>
<organism evidence="2 3">
    <name type="scientific">Tritrichomonas musculus</name>
    <dbReference type="NCBI Taxonomy" id="1915356"/>
    <lineage>
        <taxon>Eukaryota</taxon>
        <taxon>Metamonada</taxon>
        <taxon>Parabasalia</taxon>
        <taxon>Tritrichomonadida</taxon>
        <taxon>Tritrichomonadidae</taxon>
        <taxon>Tritrichomonas</taxon>
    </lineage>
</organism>
<protein>
    <submittedName>
        <fullName evidence="2">Uncharacterized protein</fullName>
    </submittedName>
</protein>
<keyword evidence="1" id="KW-0812">Transmembrane</keyword>
<comment type="caution">
    <text evidence="2">The sequence shown here is derived from an EMBL/GenBank/DDBJ whole genome shotgun (WGS) entry which is preliminary data.</text>
</comment>
<sequence>MNSHLIILILLSICASICFVYSMQSGQESSYCQSENQILCKKCPHNAKCKVKDFECETNFLKNGGQCLNTTLSDDEIRNYHIQIMNLRKMYKNYNFNLKEVINEFDISEEDAKAAILYDEDFLINSKNNIIRKPQPLNTLVVRFLFLLLSIVFVLVLLYPQYDKFGAFSLSLLLYVLAQLTLNKLIKGLL</sequence>
<dbReference type="EMBL" id="JAPFFF010000009">
    <property type="protein sequence ID" value="KAK8882099.1"/>
    <property type="molecule type" value="Genomic_DNA"/>
</dbReference>
<dbReference type="Proteomes" id="UP001470230">
    <property type="component" value="Unassembled WGS sequence"/>
</dbReference>
<evidence type="ECO:0000313" key="3">
    <source>
        <dbReference type="Proteomes" id="UP001470230"/>
    </source>
</evidence>
<name>A0ABR2JTM7_9EUKA</name>
<proteinExistence type="predicted"/>
<evidence type="ECO:0000313" key="2">
    <source>
        <dbReference type="EMBL" id="KAK8882099.1"/>
    </source>
</evidence>
<reference evidence="2 3" key="1">
    <citation type="submission" date="2024-04" db="EMBL/GenBank/DDBJ databases">
        <title>Tritrichomonas musculus Genome.</title>
        <authorList>
            <person name="Alves-Ferreira E."/>
            <person name="Grigg M."/>
            <person name="Lorenzi H."/>
            <person name="Galac M."/>
        </authorList>
    </citation>
    <scope>NUCLEOTIDE SEQUENCE [LARGE SCALE GENOMIC DNA]</scope>
    <source>
        <strain evidence="2 3">EAF2021</strain>
    </source>
</reference>
<keyword evidence="1" id="KW-1133">Transmembrane helix</keyword>
<accession>A0ABR2JTM7</accession>
<evidence type="ECO:0000256" key="1">
    <source>
        <dbReference type="SAM" id="Phobius"/>
    </source>
</evidence>
<feature type="transmembrane region" description="Helical" evidence="1">
    <location>
        <begin position="140"/>
        <end position="159"/>
    </location>
</feature>
<keyword evidence="1" id="KW-0472">Membrane</keyword>